<comment type="caution">
    <text evidence="1">The sequence shown here is derived from an EMBL/GenBank/DDBJ whole genome shotgun (WGS) entry which is preliminary data.</text>
</comment>
<dbReference type="Proteomes" id="UP000054937">
    <property type="component" value="Unassembled WGS sequence"/>
</dbReference>
<evidence type="ECO:0000313" key="1">
    <source>
        <dbReference type="EMBL" id="KRX00730.1"/>
    </source>
</evidence>
<gene>
    <name evidence="1" type="ORF">PPERSA_02990</name>
</gene>
<keyword evidence="2" id="KW-1185">Reference proteome</keyword>
<evidence type="ECO:0000313" key="2">
    <source>
        <dbReference type="Proteomes" id="UP000054937"/>
    </source>
</evidence>
<dbReference type="AlphaFoldDB" id="A0A0V0QEU0"/>
<organism evidence="1 2">
    <name type="scientific">Pseudocohnilembus persalinus</name>
    <name type="common">Ciliate</name>
    <dbReference type="NCBI Taxonomy" id="266149"/>
    <lineage>
        <taxon>Eukaryota</taxon>
        <taxon>Sar</taxon>
        <taxon>Alveolata</taxon>
        <taxon>Ciliophora</taxon>
        <taxon>Intramacronucleata</taxon>
        <taxon>Oligohymenophorea</taxon>
        <taxon>Scuticociliatia</taxon>
        <taxon>Philasterida</taxon>
        <taxon>Pseudocohnilembidae</taxon>
        <taxon>Pseudocohnilembus</taxon>
    </lineage>
</organism>
<reference evidence="1 2" key="1">
    <citation type="journal article" date="2015" name="Sci. Rep.">
        <title>Genome of the facultative scuticociliatosis pathogen Pseudocohnilembus persalinus provides insight into its virulence through horizontal gene transfer.</title>
        <authorList>
            <person name="Xiong J."/>
            <person name="Wang G."/>
            <person name="Cheng J."/>
            <person name="Tian M."/>
            <person name="Pan X."/>
            <person name="Warren A."/>
            <person name="Jiang C."/>
            <person name="Yuan D."/>
            <person name="Miao W."/>
        </authorList>
    </citation>
    <scope>NUCLEOTIDE SEQUENCE [LARGE SCALE GENOMIC DNA]</scope>
    <source>
        <strain evidence="1">36N120E</strain>
    </source>
</reference>
<dbReference type="InParanoid" id="A0A0V0QEU0"/>
<sequence length="168" mass="20331">MDNIQYFYKSQSYGSNNIWTKYSNNSEDDSISYNKVVDSLNNEKYDVKKHEAIKCFRKAVEPQIQEYRQQRFQQQIVNCDYCNQVITNSNKIHVDHNREHKTFNEIVQEFMKNQKLSYEDFQFILKYNADMGQENCIVNEEVVKNFQKYHKENAQLRLLHDYENLSLK</sequence>
<name>A0A0V0QEU0_PSEPJ</name>
<protein>
    <submittedName>
        <fullName evidence="1">Uncharacterized protein</fullName>
    </submittedName>
</protein>
<dbReference type="EMBL" id="LDAU01000182">
    <property type="protein sequence ID" value="KRX00730.1"/>
    <property type="molecule type" value="Genomic_DNA"/>
</dbReference>
<accession>A0A0V0QEU0</accession>
<proteinExistence type="predicted"/>